<reference evidence="2" key="1">
    <citation type="submission" date="2022-11" db="EMBL/GenBank/DDBJ databases">
        <authorList>
            <person name="Kikuchi T."/>
        </authorList>
    </citation>
    <scope>NUCLEOTIDE SEQUENCE</scope>
    <source>
        <strain evidence="2">PS1010</strain>
    </source>
</reference>
<dbReference type="Pfam" id="PF07735">
    <property type="entry name" value="FBA_2"/>
    <property type="match status" value="1"/>
</dbReference>
<evidence type="ECO:0000313" key="3">
    <source>
        <dbReference type="Proteomes" id="UP001152747"/>
    </source>
</evidence>
<protein>
    <recommendedName>
        <fullName evidence="1">Sdz-33 F-box domain-containing protein</fullName>
    </recommendedName>
</protein>
<accession>A0A9P1MY62</accession>
<organism evidence="2 3">
    <name type="scientific">Caenorhabditis angaria</name>
    <dbReference type="NCBI Taxonomy" id="860376"/>
    <lineage>
        <taxon>Eukaryota</taxon>
        <taxon>Metazoa</taxon>
        <taxon>Ecdysozoa</taxon>
        <taxon>Nematoda</taxon>
        <taxon>Chromadorea</taxon>
        <taxon>Rhabditida</taxon>
        <taxon>Rhabditina</taxon>
        <taxon>Rhabditomorpha</taxon>
        <taxon>Rhabditoidea</taxon>
        <taxon>Rhabditidae</taxon>
        <taxon>Peloderinae</taxon>
        <taxon>Caenorhabditis</taxon>
    </lineage>
</organism>
<evidence type="ECO:0000313" key="2">
    <source>
        <dbReference type="EMBL" id="CAI5444609.1"/>
    </source>
</evidence>
<keyword evidence="3" id="KW-1185">Reference proteome</keyword>
<dbReference type="EMBL" id="CANHGI010000003">
    <property type="protein sequence ID" value="CAI5444609.1"/>
    <property type="molecule type" value="Genomic_DNA"/>
</dbReference>
<sequence>MSWRILPFELKLMVFDYLDDKDKMNLAACSTDDLEDFFNSISCIKSVHIANGELDRIETRNWKRYFFNSDGECLLCWYSSGTFYIESKKTLKMIQNYRKKVLMSNYTALYITGYFPNVEEIANLSRVESLTLCDVSEDVAVRLLSKTDNRYLRCLDYASGGSSYRISECELIYKIDNVEFFGVEFTDEQFLKFESRKIVIENNGKITQNGINKFIENWSKNKERENFKYFIINGEMTLDEPKWEGSQNYVKKRDHESYVIENQWNEQKKGLYSKNGGYSVMFRVDFD</sequence>
<feature type="domain" description="Sdz-33 F-box" evidence="1">
    <location>
        <begin position="171"/>
        <end position="230"/>
    </location>
</feature>
<dbReference type="Proteomes" id="UP001152747">
    <property type="component" value="Unassembled WGS sequence"/>
</dbReference>
<name>A0A9P1MY62_9PELO</name>
<dbReference type="InterPro" id="IPR012885">
    <property type="entry name" value="F-box_Sdz-33"/>
</dbReference>
<dbReference type="AlphaFoldDB" id="A0A9P1MY62"/>
<evidence type="ECO:0000259" key="1">
    <source>
        <dbReference type="Pfam" id="PF07735"/>
    </source>
</evidence>
<comment type="caution">
    <text evidence="2">The sequence shown here is derived from an EMBL/GenBank/DDBJ whole genome shotgun (WGS) entry which is preliminary data.</text>
</comment>
<proteinExistence type="predicted"/>
<gene>
    <name evidence="2" type="ORF">CAMP_LOCUS7246</name>
</gene>